<dbReference type="PROSITE" id="PS51845">
    <property type="entry name" value="PDEASE_I_2"/>
    <property type="match status" value="1"/>
</dbReference>
<dbReference type="InterPro" id="IPR036971">
    <property type="entry name" value="PDEase_catalytic_dom_sf"/>
</dbReference>
<dbReference type="InterPro" id="IPR023088">
    <property type="entry name" value="PDEase"/>
</dbReference>
<evidence type="ECO:0000259" key="4">
    <source>
        <dbReference type="PROSITE" id="PS51845"/>
    </source>
</evidence>
<evidence type="ECO:0000256" key="2">
    <source>
        <dbReference type="ARBA" id="ARBA00022801"/>
    </source>
</evidence>
<keyword evidence="5" id="KW-1185">Reference proteome</keyword>
<keyword evidence="1" id="KW-0479">Metal-binding</keyword>
<dbReference type="InterPro" id="IPR023174">
    <property type="entry name" value="PDEase_CS"/>
</dbReference>
<dbReference type="SUPFAM" id="SSF109604">
    <property type="entry name" value="HD-domain/PDEase-like"/>
    <property type="match status" value="1"/>
</dbReference>
<dbReference type="Proteomes" id="UP000694941">
    <property type="component" value="Unplaced"/>
</dbReference>
<dbReference type="PANTHER" id="PTHR11347">
    <property type="entry name" value="CYCLIC NUCLEOTIDE PHOSPHODIESTERASE"/>
    <property type="match status" value="1"/>
</dbReference>
<feature type="region of interest" description="Disordered" evidence="3">
    <location>
        <begin position="376"/>
        <end position="404"/>
    </location>
</feature>
<accession>A0ABM1C1D4</accession>
<dbReference type="CDD" id="cd00077">
    <property type="entry name" value="HDc"/>
    <property type="match status" value="1"/>
</dbReference>
<sequence>MVNKESGPFTKADEEAFATFATYCGLALHHAKLYDKIRRSEQKYKVALEVLSYHSTCTEMEVNEIKHSPPLPSAQSLVEFHFSPFSLDSEQKVSAAIYMFIDLFGLQRFDQDCLIRFTLTVRKNYRRVPYHNWEHGFSVANSMYAIIKSSPEVFTPSEKLALFVACLCHDLDHRGKNNQFLVKSASPLAAIYTTSTLEHHHFNQTVSILQQEGHNIFKNLTSDEYKKVLRNIKHCILATDLALFFPNQIKLRKILDEKTFDWDSNEHRLLLEAIAMTACDLCASTKPWEEQRKTVKVIFEEFYEQGDAEREQGRSPVPMMDRTKPQEQPASQVGFLTAICKPCYELLAAVIPESRPMLNGCLRNLAQWQSLVEQLKESEENQPMSVQSEEENVKELEQKTDGEK</sequence>
<feature type="domain" description="PDEase" evidence="4">
    <location>
        <begin position="57"/>
        <end position="375"/>
    </location>
</feature>
<evidence type="ECO:0000256" key="1">
    <source>
        <dbReference type="ARBA" id="ARBA00022723"/>
    </source>
</evidence>
<proteinExistence type="predicted"/>
<feature type="compositionally biased region" description="Basic and acidic residues" evidence="3">
    <location>
        <begin position="391"/>
        <end position="404"/>
    </location>
</feature>
<gene>
    <name evidence="6" type="primary">LOC106476421</name>
</gene>
<evidence type="ECO:0000313" key="6">
    <source>
        <dbReference type="RefSeq" id="XP_013792537.2"/>
    </source>
</evidence>
<dbReference type="InterPro" id="IPR029016">
    <property type="entry name" value="GAF-like_dom_sf"/>
</dbReference>
<feature type="region of interest" description="Disordered" evidence="3">
    <location>
        <begin position="307"/>
        <end position="328"/>
    </location>
</feature>
<evidence type="ECO:0000313" key="5">
    <source>
        <dbReference type="Proteomes" id="UP000694941"/>
    </source>
</evidence>
<dbReference type="RefSeq" id="XP_013792537.2">
    <property type="nucleotide sequence ID" value="XM_013937083.2"/>
</dbReference>
<dbReference type="Pfam" id="PF00233">
    <property type="entry name" value="PDEase_I"/>
    <property type="match status" value="1"/>
</dbReference>
<protein>
    <submittedName>
        <fullName evidence="6">Probable 3',5'-cyclic phosphodiesterase pde-5</fullName>
    </submittedName>
</protein>
<dbReference type="InterPro" id="IPR003607">
    <property type="entry name" value="HD/PDEase_dom"/>
</dbReference>
<evidence type="ECO:0000256" key="3">
    <source>
        <dbReference type="SAM" id="MobiDB-lite"/>
    </source>
</evidence>
<dbReference type="Gene3D" id="3.30.450.40">
    <property type="match status" value="1"/>
</dbReference>
<organism evidence="5 6">
    <name type="scientific">Limulus polyphemus</name>
    <name type="common">Atlantic horseshoe crab</name>
    <dbReference type="NCBI Taxonomy" id="6850"/>
    <lineage>
        <taxon>Eukaryota</taxon>
        <taxon>Metazoa</taxon>
        <taxon>Ecdysozoa</taxon>
        <taxon>Arthropoda</taxon>
        <taxon>Chelicerata</taxon>
        <taxon>Merostomata</taxon>
        <taxon>Xiphosura</taxon>
        <taxon>Limulidae</taxon>
        <taxon>Limulus</taxon>
    </lineage>
</organism>
<keyword evidence="2" id="KW-0378">Hydrolase</keyword>
<dbReference type="InterPro" id="IPR002073">
    <property type="entry name" value="PDEase_catalytic_dom"/>
</dbReference>
<dbReference type="Gene3D" id="1.10.1300.10">
    <property type="entry name" value="3'5'-cyclic nucleotide phosphodiesterase, catalytic domain"/>
    <property type="match status" value="1"/>
</dbReference>
<reference evidence="6" key="1">
    <citation type="submission" date="2025-08" db="UniProtKB">
        <authorList>
            <consortium name="RefSeq"/>
        </authorList>
    </citation>
    <scope>IDENTIFICATION</scope>
    <source>
        <tissue evidence="6">Muscle</tissue>
    </source>
</reference>
<dbReference type="PROSITE" id="PS00126">
    <property type="entry name" value="PDEASE_I_1"/>
    <property type="match status" value="1"/>
</dbReference>
<dbReference type="SMART" id="SM00471">
    <property type="entry name" value="HDc"/>
    <property type="match status" value="1"/>
</dbReference>
<dbReference type="GeneID" id="106476421"/>
<dbReference type="SUPFAM" id="SSF55781">
    <property type="entry name" value="GAF domain-like"/>
    <property type="match status" value="1"/>
</dbReference>
<dbReference type="PRINTS" id="PR00387">
    <property type="entry name" value="PDIESTERASE1"/>
</dbReference>
<name>A0ABM1C1D4_LIMPO</name>